<dbReference type="AlphaFoldDB" id="A0AAE3QSM8"/>
<dbReference type="RefSeq" id="WP_313985207.1">
    <property type="nucleotide sequence ID" value="NZ_JASJOS010000014.1"/>
</dbReference>
<dbReference type="Proteomes" id="UP001241110">
    <property type="component" value="Unassembled WGS sequence"/>
</dbReference>
<protein>
    <recommendedName>
        <fullName evidence="3">Adhesin domain-containing protein</fullName>
    </recommendedName>
</protein>
<accession>A0AAE3QSM8</accession>
<name>A0AAE3QSM8_9BACT</name>
<dbReference type="PANTHER" id="PTHR34094:SF1">
    <property type="entry name" value="PROTEIN FAM185A"/>
    <property type="match status" value="1"/>
</dbReference>
<evidence type="ECO:0008006" key="3">
    <source>
        <dbReference type="Google" id="ProtNLM"/>
    </source>
</evidence>
<evidence type="ECO:0000313" key="1">
    <source>
        <dbReference type="EMBL" id="MDJ1484206.1"/>
    </source>
</evidence>
<reference evidence="1" key="1">
    <citation type="submission" date="2023-05" db="EMBL/GenBank/DDBJ databases">
        <authorList>
            <person name="Zhang X."/>
        </authorList>
    </citation>
    <scope>NUCLEOTIDE SEQUENCE</scope>
    <source>
        <strain evidence="1">YF14B1</strain>
    </source>
</reference>
<dbReference type="PANTHER" id="PTHR34094">
    <property type="match status" value="1"/>
</dbReference>
<gene>
    <name evidence="1" type="ORF">QNI16_27150</name>
</gene>
<sequence>MKYLFSLLLYLWPVCLSARTYGFTKVAWPSDTLSSVGQSAKKVEVILRTQGGLQVVGSSQTKAAMRLASQSSNLTATQANTLGQDQTNSVFVANTTTDKKLDTLLYRLESMDGLHVFSKESDVIHQKLQLALPDSYQLSSQIEKGEVSLSGLNATVDLQIGQGNLIASQVQGYLYATLQEGNCTVSNATLEGNLSTQKGDIVLSDVSGMLQASTRNGKVTYQYSPAFLSQKGSGFRQQILFGDLQISSLPVNASFVLEKGNVQIDQAKKNVDLAVKEGNITIGSALGSSVSAVTEKGNISYTLSSTISEQNLILVAAQGDITLTLPSGFEGSLQIHLVQTSSDNTSSGNASLVSEWEVGTIQEEIQQGANGQVLGKESHWNKVGTGTITIYLKATNGKIYLKKA</sequence>
<evidence type="ECO:0000313" key="2">
    <source>
        <dbReference type="Proteomes" id="UP001241110"/>
    </source>
</evidence>
<comment type="caution">
    <text evidence="1">The sequence shown here is derived from an EMBL/GenBank/DDBJ whole genome shotgun (WGS) entry which is preliminary data.</text>
</comment>
<dbReference type="EMBL" id="JASJOS010000014">
    <property type="protein sequence ID" value="MDJ1484206.1"/>
    <property type="molecule type" value="Genomic_DNA"/>
</dbReference>
<organism evidence="1 2">
    <name type="scientific">Xanthocytophaga flava</name>
    <dbReference type="NCBI Taxonomy" id="3048013"/>
    <lineage>
        <taxon>Bacteria</taxon>
        <taxon>Pseudomonadati</taxon>
        <taxon>Bacteroidota</taxon>
        <taxon>Cytophagia</taxon>
        <taxon>Cytophagales</taxon>
        <taxon>Rhodocytophagaceae</taxon>
        <taxon>Xanthocytophaga</taxon>
    </lineage>
</organism>
<proteinExistence type="predicted"/>